<reference evidence="3" key="1">
    <citation type="journal article" date="2013" name="Science">
        <title>The Amborella genome and the evolution of flowering plants.</title>
        <authorList>
            <consortium name="Amborella Genome Project"/>
        </authorList>
    </citation>
    <scope>NUCLEOTIDE SEQUENCE [LARGE SCALE GENOMIC DNA]</scope>
</reference>
<dbReference type="eggNOG" id="KOG1206">
    <property type="taxonomic scope" value="Eukaryota"/>
</dbReference>
<dbReference type="SUPFAM" id="SSF54637">
    <property type="entry name" value="Thioesterase/thiol ester dehydrase-isomerase"/>
    <property type="match status" value="1"/>
</dbReference>
<dbReference type="CDD" id="cd03449">
    <property type="entry name" value="R_hydratase"/>
    <property type="match status" value="1"/>
</dbReference>
<dbReference type="STRING" id="13333.W1NI24"/>
<dbReference type="EMBL" id="KI397501">
    <property type="protein sequence ID" value="ERM94830.1"/>
    <property type="molecule type" value="Genomic_DNA"/>
</dbReference>
<gene>
    <name evidence="2" type="ORF">AMTR_s00009p00063240</name>
</gene>
<dbReference type="GO" id="GO:0019171">
    <property type="term" value="F:(3R)-hydroxyacyl-[acyl-carrier-protein] dehydratase activity"/>
    <property type="evidence" value="ECO:0000318"/>
    <property type="project" value="GO_Central"/>
</dbReference>
<evidence type="ECO:0000313" key="2">
    <source>
        <dbReference type="EMBL" id="ERM94830.1"/>
    </source>
</evidence>
<dbReference type="InterPro" id="IPR050965">
    <property type="entry name" value="UPF0336/Enoyl-CoA_hydratase"/>
</dbReference>
<dbReference type="AlphaFoldDB" id="W1NI24"/>
<organism evidence="2 3">
    <name type="scientific">Amborella trichopoda</name>
    <dbReference type="NCBI Taxonomy" id="13333"/>
    <lineage>
        <taxon>Eukaryota</taxon>
        <taxon>Viridiplantae</taxon>
        <taxon>Streptophyta</taxon>
        <taxon>Embryophyta</taxon>
        <taxon>Tracheophyta</taxon>
        <taxon>Spermatophyta</taxon>
        <taxon>Magnoliopsida</taxon>
        <taxon>Amborellales</taxon>
        <taxon>Amborellaceae</taxon>
        <taxon>Amborella</taxon>
    </lineage>
</organism>
<protein>
    <recommendedName>
        <fullName evidence="1">MaoC-like domain-containing protein</fullName>
    </recommendedName>
</protein>
<evidence type="ECO:0000313" key="3">
    <source>
        <dbReference type="Proteomes" id="UP000017836"/>
    </source>
</evidence>
<dbReference type="HOGENOM" id="CLU_1252143_0_0_1"/>
<sequence>MSEYFHSKSHLIFLRRRSLPALVTMLKRKHLLSFPFSAFLPSSAFSSSSSSSSSSAYSSSFANSSSSSTSSSSFANSSSRCVLRIGDVFRRVRKFGSEDVMEYSRLSHDSNPLHLDAQAAQRAGFDGCLVHGMLVASLFPCIIASHFPGAVYASQNLQFKLPIYVGDEVAAEVCALELRVYKEKYIAKFSTKCFKKGEFQVIDGEAMAILPSLAVNHVHVD</sequence>
<dbReference type="PANTHER" id="PTHR43437">
    <property type="entry name" value="HYDROXYACYL-THIOESTER DEHYDRATASE TYPE 2, MITOCHONDRIAL-RELATED"/>
    <property type="match status" value="1"/>
</dbReference>
<dbReference type="PANTHER" id="PTHR43437:SF3">
    <property type="entry name" value="HYDROXYACYL-THIOESTER DEHYDRATASE TYPE 2, MITOCHONDRIAL"/>
    <property type="match status" value="1"/>
</dbReference>
<dbReference type="GO" id="GO:0006633">
    <property type="term" value="P:fatty acid biosynthetic process"/>
    <property type="evidence" value="ECO:0000318"/>
    <property type="project" value="GO_Central"/>
</dbReference>
<evidence type="ECO:0000259" key="1">
    <source>
        <dbReference type="Pfam" id="PF01575"/>
    </source>
</evidence>
<dbReference type="GO" id="GO:0005739">
    <property type="term" value="C:mitochondrion"/>
    <property type="evidence" value="ECO:0000318"/>
    <property type="project" value="GO_Central"/>
</dbReference>
<dbReference type="Pfam" id="PF01575">
    <property type="entry name" value="MaoC_dehydratas"/>
    <property type="match status" value="1"/>
</dbReference>
<dbReference type="Gene3D" id="3.10.129.10">
    <property type="entry name" value="Hotdog Thioesterase"/>
    <property type="match status" value="1"/>
</dbReference>
<dbReference type="GO" id="GO:0010027">
    <property type="term" value="P:thylakoid membrane organization"/>
    <property type="evidence" value="ECO:0007669"/>
    <property type="project" value="EnsemblPlants"/>
</dbReference>
<keyword evidence="3" id="KW-1185">Reference proteome</keyword>
<proteinExistence type="predicted"/>
<dbReference type="Gramene" id="ERM94830">
    <property type="protein sequence ID" value="ERM94830"/>
    <property type="gene ID" value="AMTR_s00009p00063240"/>
</dbReference>
<dbReference type="GO" id="GO:0009853">
    <property type="term" value="P:photorespiration"/>
    <property type="evidence" value="ECO:0007669"/>
    <property type="project" value="EnsemblPlants"/>
</dbReference>
<feature type="domain" description="MaoC-like" evidence="1">
    <location>
        <begin position="93"/>
        <end position="183"/>
    </location>
</feature>
<dbReference type="KEGG" id="atr:18422732"/>
<dbReference type="InterPro" id="IPR029069">
    <property type="entry name" value="HotDog_dom_sf"/>
</dbReference>
<dbReference type="OrthoDB" id="3592703at2759"/>
<name>W1NI24_AMBTC</name>
<dbReference type="OMA" id="RERRCFT"/>
<dbReference type="InterPro" id="IPR002539">
    <property type="entry name" value="MaoC-like_dom"/>
</dbReference>
<dbReference type="Proteomes" id="UP000017836">
    <property type="component" value="Unassembled WGS sequence"/>
</dbReference>
<accession>W1NI24</accession>